<dbReference type="EMBL" id="FOSK01000018">
    <property type="protein sequence ID" value="SFL14877.1"/>
    <property type="molecule type" value="Genomic_DNA"/>
</dbReference>
<dbReference type="Gene3D" id="1.10.150.20">
    <property type="entry name" value="5' to 3' exonuclease, C-terminal subdomain"/>
    <property type="match status" value="1"/>
</dbReference>
<dbReference type="InterPro" id="IPR007077">
    <property type="entry name" value="TfoX_C"/>
</dbReference>
<dbReference type="Proteomes" id="UP000199598">
    <property type="component" value="Unassembled WGS sequence"/>
</dbReference>
<name>A0A1I4FDC0_9HYPH</name>
<reference evidence="2 3" key="1">
    <citation type="submission" date="2016-10" db="EMBL/GenBank/DDBJ databases">
        <authorList>
            <person name="Varghese N."/>
            <person name="Submissions S."/>
        </authorList>
    </citation>
    <scope>NUCLEOTIDE SEQUENCE [LARGE SCALE GENOMIC DNA]</scope>
    <source>
        <strain evidence="2 3">DSM 16392</strain>
    </source>
</reference>
<keyword evidence="3" id="KW-1185">Reference proteome</keyword>
<dbReference type="InterPro" id="IPR047525">
    <property type="entry name" value="TfoX-like"/>
</dbReference>
<comment type="caution">
    <text evidence="2">The sequence shown here is derived from an EMBL/GenBank/DDBJ whole genome shotgun (WGS) entry which is preliminary data.</text>
</comment>
<dbReference type="PANTHER" id="PTHR36121">
    <property type="entry name" value="PROTEIN SXY"/>
    <property type="match status" value="1"/>
</dbReference>
<protein>
    <submittedName>
        <fullName evidence="2">TfoX C-terminal domain-containing protein</fullName>
    </submittedName>
</protein>
<evidence type="ECO:0000259" key="1">
    <source>
        <dbReference type="Pfam" id="PF04994"/>
    </source>
</evidence>
<dbReference type="RefSeq" id="WP_342029955.1">
    <property type="nucleotide sequence ID" value="NZ_FOSK01000018.1"/>
</dbReference>
<gene>
    <name evidence="2" type="ORF">SAMN04488518_11840</name>
</gene>
<feature type="domain" description="TfoX C-terminal" evidence="1">
    <location>
        <begin position="2"/>
        <end position="81"/>
    </location>
</feature>
<evidence type="ECO:0000313" key="2">
    <source>
        <dbReference type="EMBL" id="SFL14877.1"/>
    </source>
</evidence>
<sequence length="86" mass="9840">MNKPVSHLRNLGPKTEYMLSEVDVCSEDDLRELGSVQAYQRLKFRFGRGVSILALYAMEACLRDCDWRDLSTEDKKELKAKAELAS</sequence>
<proteinExistence type="predicted"/>
<organism evidence="2 3">
    <name type="scientific">Pseudovibrio ascidiaceicola</name>
    <dbReference type="NCBI Taxonomy" id="285279"/>
    <lineage>
        <taxon>Bacteria</taxon>
        <taxon>Pseudomonadati</taxon>
        <taxon>Pseudomonadota</taxon>
        <taxon>Alphaproteobacteria</taxon>
        <taxon>Hyphomicrobiales</taxon>
        <taxon>Stappiaceae</taxon>
        <taxon>Pseudovibrio</taxon>
    </lineage>
</organism>
<accession>A0A1I4FDC0</accession>
<evidence type="ECO:0000313" key="3">
    <source>
        <dbReference type="Proteomes" id="UP000199598"/>
    </source>
</evidence>
<dbReference type="PANTHER" id="PTHR36121:SF1">
    <property type="entry name" value="PROTEIN SXY"/>
    <property type="match status" value="1"/>
</dbReference>
<dbReference type="Pfam" id="PF04994">
    <property type="entry name" value="TfoX_C"/>
    <property type="match status" value="1"/>
</dbReference>